<keyword evidence="9 11" id="KW-0804">Transcription</keyword>
<evidence type="ECO:0000256" key="11">
    <source>
        <dbReference type="RuleBase" id="RU003805"/>
    </source>
</evidence>
<comment type="subcellular location">
    <subcellularLocation>
        <location evidence="2">Mitochondrion</location>
    </subcellularLocation>
</comment>
<dbReference type="InterPro" id="IPR046950">
    <property type="entry name" value="DNA-dir_Rpol_C_phage-type"/>
</dbReference>
<proteinExistence type="inferred from homology"/>
<dbReference type="PROSITE" id="PS00489">
    <property type="entry name" value="RNA_POL_PHAGE_2"/>
    <property type="match status" value="1"/>
</dbReference>
<evidence type="ECO:0000259" key="13">
    <source>
        <dbReference type="SMART" id="SM01311"/>
    </source>
</evidence>
<dbReference type="SUPFAM" id="SSF56672">
    <property type="entry name" value="DNA/RNA polymerases"/>
    <property type="match status" value="1"/>
</dbReference>
<accession>A0A232LXN3</accession>
<dbReference type="GO" id="GO:0001018">
    <property type="term" value="F:mitochondrial promoter sequence-specific DNA binding"/>
    <property type="evidence" value="ECO:0007669"/>
    <property type="project" value="TreeGrafter"/>
</dbReference>
<evidence type="ECO:0000256" key="9">
    <source>
        <dbReference type="ARBA" id="ARBA00023163"/>
    </source>
</evidence>
<feature type="domain" description="DNA-directed RNA polymerase N-terminal" evidence="13">
    <location>
        <begin position="350"/>
        <end position="671"/>
    </location>
</feature>
<dbReference type="Gene3D" id="1.10.150.20">
    <property type="entry name" value="5' to 3' exonuclease, C-terminal subdomain"/>
    <property type="match status" value="1"/>
</dbReference>
<evidence type="ECO:0000256" key="4">
    <source>
        <dbReference type="ARBA" id="ARBA00022478"/>
    </source>
</evidence>
<feature type="region of interest" description="Disordered" evidence="12">
    <location>
        <begin position="1038"/>
        <end position="1059"/>
    </location>
</feature>
<dbReference type="OrthoDB" id="276422at2759"/>
<evidence type="ECO:0000256" key="2">
    <source>
        <dbReference type="ARBA" id="ARBA00004173"/>
    </source>
</evidence>
<evidence type="ECO:0000256" key="10">
    <source>
        <dbReference type="ARBA" id="ARBA00048552"/>
    </source>
</evidence>
<comment type="caution">
    <text evidence="14">The sequence shown here is derived from an EMBL/GenBank/DDBJ whole genome shotgun (WGS) entry which is preliminary data.</text>
</comment>
<dbReference type="GO" id="GO:0034245">
    <property type="term" value="C:mitochondrial DNA-directed RNA polymerase complex"/>
    <property type="evidence" value="ECO:0007669"/>
    <property type="project" value="TreeGrafter"/>
</dbReference>
<keyword evidence="15" id="KW-1185">Reference proteome</keyword>
<comment type="similarity">
    <text evidence="3 11">Belongs to the phage and mitochondrial RNA polymerase family.</text>
</comment>
<gene>
    <name evidence="14" type="ORF">Egran_03404</name>
</gene>
<dbReference type="InterPro" id="IPR024075">
    <property type="entry name" value="DNA-dir_RNA_pol_helix_hairp_sf"/>
</dbReference>
<keyword evidence="8" id="KW-0496">Mitochondrion</keyword>
<evidence type="ECO:0000256" key="12">
    <source>
        <dbReference type="SAM" id="MobiDB-lite"/>
    </source>
</evidence>
<dbReference type="Gene3D" id="1.10.287.280">
    <property type="match status" value="1"/>
</dbReference>
<dbReference type="FunFam" id="1.10.150.20:FF:000041">
    <property type="entry name" value="DNA-directed RNA polymerase"/>
    <property type="match status" value="1"/>
</dbReference>
<evidence type="ECO:0000256" key="5">
    <source>
        <dbReference type="ARBA" id="ARBA00022679"/>
    </source>
</evidence>
<dbReference type="EMBL" id="NPHW01003861">
    <property type="protein sequence ID" value="OXV08834.1"/>
    <property type="molecule type" value="Genomic_DNA"/>
</dbReference>
<evidence type="ECO:0000256" key="6">
    <source>
        <dbReference type="ARBA" id="ARBA00022695"/>
    </source>
</evidence>
<keyword evidence="5 11" id="KW-0808">Transferase</keyword>
<evidence type="ECO:0000256" key="8">
    <source>
        <dbReference type="ARBA" id="ARBA00023128"/>
    </source>
</evidence>
<dbReference type="InterPro" id="IPR043502">
    <property type="entry name" value="DNA/RNA_pol_sf"/>
</dbReference>
<evidence type="ECO:0000256" key="7">
    <source>
        <dbReference type="ARBA" id="ARBA00022946"/>
    </source>
</evidence>
<dbReference type="PANTHER" id="PTHR10102:SF0">
    <property type="entry name" value="DNA-DIRECTED RNA POLYMERASE, MITOCHONDRIAL"/>
    <property type="match status" value="1"/>
</dbReference>
<evidence type="ECO:0000313" key="15">
    <source>
        <dbReference type="Proteomes" id="UP000243515"/>
    </source>
</evidence>
<dbReference type="InterPro" id="IPR029262">
    <property type="entry name" value="RPOL_N"/>
</dbReference>
<evidence type="ECO:0000256" key="3">
    <source>
        <dbReference type="ARBA" id="ARBA00009493"/>
    </source>
</evidence>
<dbReference type="Gene3D" id="1.10.1320.10">
    <property type="entry name" value="DNA-directed RNA polymerase, N-terminal domain"/>
    <property type="match status" value="1"/>
</dbReference>
<dbReference type="SMART" id="SM01311">
    <property type="entry name" value="RPOL_N"/>
    <property type="match status" value="1"/>
</dbReference>
<comment type="catalytic activity">
    <reaction evidence="10 11">
        <text>RNA(n) + a ribonucleoside 5'-triphosphate = RNA(n+1) + diphosphate</text>
        <dbReference type="Rhea" id="RHEA:21248"/>
        <dbReference type="Rhea" id="RHEA-COMP:14527"/>
        <dbReference type="Rhea" id="RHEA-COMP:17342"/>
        <dbReference type="ChEBI" id="CHEBI:33019"/>
        <dbReference type="ChEBI" id="CHEBI:61557"/>
        <dbReference type="ChEBI" id="CHEBI:140395"/>
        <dbReference type="EC" id="2.7.7.6"/>
    </reaction>
</comment>
<keyword evidence="4 11" id="KW-0240">DNA-directed RNA polymerase</keyword>
<protein>
    <recommendedName>
        <fullName evidence="11">DNA-directed RNA polymerase</fullName>
        <ecNumber evidence="11">2.7.7.6</ecNumber>
    </recommendedName>
</protein>
<name>A0A232LXN3_9EURO</name>
<dbReference type="Pfam" id="PF00940">
    <property type="entry name" value="RNA_pol"/>
    <property type="match status" value="1"/>
</dbReference>
<sequence>MLPRAAHRRNVLQQQLRHSTKLLFLPEQYPAVTRLHTRLSRPVLRLNATIPPSTESYRRPSLLSRRNLATTLDGSATDHGTYIPFEGVHYGIGADSQPSNQWVPPSWLPAGSELDASSLVIVNDLLQTKPKVFKRMKGFGGDETEMLANFDAAIKVGKFDRAATLLRRLAEYYPFHSSEYLELHNRYLKAMVSNMISTRQNNLVWPLQKWFEVDMPRGGIKPNAMTYAVMIRMALRMLHGSKRDRTVRRYWEMAKTVEIEEVLALPILTELELGELSEADLQRVAIGSIEADSAESQPIFSHENDTPNAPPVRPVQQKGLGLASLKQSLSLFSEEVNGSEIMNEQQARIFRQKRLEADAIKSAIDRWHHELKEMKDSGIDPNGSGKRLSWVIGDWHSRLVSKIQEELVKVTEAEDAKKIESHIQLERRECGVFLRCMHPERLAAVVILTVVGIFSRAGMEKGLKLSSLATTVGKEVQDEIIAEEVLRKNKETEKRRLKIVNKMIETRKRRTGRGQWRFLVQQTQDADASFKWPARVTARVGAFLIGLLMEVAKAPVAIENPGTVQRTLNMQPAFQHSYFVAQGRRIGVIHIHREISKRLHSEPPNYLLTRHLPMLAEPERWTTFNDGGFLAHKCPLMRVSPGDVQQERYLKAALDDGGLGHIRAGLDVLGKTAWVINKDVFDIMLEAWNSGEAIANFPAEDPNLPIPPKPLADEDTAAQKKWVHAVREIENKRSGLHSTRCFQNFQMEIARCYIDESFYLPHNMDFRGRAYPLPPYLNQMGADNCRGLLLFKEAKPLGFIGLKWLKIHLANVYGFDKASLEERENFATEHLNDILDSANNGLHGRRWFLEAEDPWQCLAACCELRNALRLSDPTQYASQLPIHQDGSCNGLQHYAALGGDIDGAKQVNLEPSGRPSDVYTGVAEFVKAEIAREAGNGCELAKSLDGKIKRKIVKQTVMTNVYGVTFLGAARQVHKQLVDHYPNLPGMMKRSAYIARKIFSALGSMFGGAHSIQYWLGDCATRITQSLSPEQIEEIAQHILAPDSGRDSSRKKATKNRDPTSKFRASVIWTTPLGLPVIQPYRTLKTQRVRTTLQELCIANSSTEDVVAKRKQLQAFPPNFIHSLDATHMILSANECHRRGLTFSAVHDSFWTHACDIDVMNNVLRDAFVRMHSDDIIQRLAAEFRVRYGNNLFFARVKRTVPIGKAIEKCRGPRGKRNVKLMELLAEHKRQTLLKSEDAELQEQGRAMVTPASIFEQMNGTDHDLAVSASLGETAIGKVPSDTPKAAPGRNTMGVDVKDLAISSLFSEFDPQIADGSVTDSSEINEVGNEPEEGKVDRPTKGKREFLTWLWLPMKFRDVPRRGEFDLYRIKESKYFFS</sequence>
<keyword evidence="7" id="KW-0809">Transit peptide</keyword>
<reference evidence="14 15" key="1">
    <citation type="journal article" date="2015" name="Environ. Microbiol.">
        <title>Metagenome sequence of Elaphomyces granulatus from sporocarp tissue reveals Ascomycota ectomycorrhizal fingerprints of genome expansion and a Proteobacteria-rich microbiome.</title>
        <authorList>
            <person name="Quandt C.A."/>
            <person name="Kohler A."/>
            <person name="Hesse C.N."/>
            <person name="Sharpton T.J."/>
            <person name="Martin F."/>
            <person name="Spatafora J.W."/>
        </authorList>
    </citation>
    <scope>NUCLEOTIDE SEQUENCE [LARGE SCALE GENOMIC DNA]</scope>
    <source>
        <strain evidence="14 15">OSC145934</strain>
    </source>
</reference>
<feature type="compositionally biased region" description="Basic and acidic residues" evidence="12">
    <location>
        <begin position="1044"/>
        <end position="1059"/>
    </location>
</feature>
<evidence type="ECO:0000313" key="14">
    <source>
        <dbReference type="EMBL" id="OXV08834.1"/>
    </source>
</evidence>
<dbReference type="Pfam" id="PF14700">
    <property type="entry name" value="RPOL_N"/>
    <property type="match status" value="1"/>
</dbReference>
<dbReference type="GO" id="GO:0006390">
    <property type="term" value="P:mitochondrial transcription"/>
    <property type="evidence" value="ECO:0007669"/>
    <property type="project" value="TreeGrafter"/>
</dbReference>
<keyword evidence="6 11" id="KW-0548">Nucleotidyltransferase</keyword>
<feature type="region of interest" description="Disordered" evidence="12">
    <location>
        <begin position="1317"/>
        <end position="1339"/>
    </location>
</feature>
<dbReference type="Proteomes" id="UP000243515">
    <property type="component" value="Unassembled WGS sequence"/>
</dbReference>
<dbReference type="Gene3D" id="1.10.287.260">
    <property type="match status" value="1"/>
</dbReference>
<dbReference type="GO" id="GO:0003899">
    <property type="term" value="F:DNA-directed RNA polymerase activity"/>
    <property type="evidence" value="ECO:0007669"/>
    <property type="project" value="UniProtKB-EC"/>
</dbReference>
<dbReference type="EC" id="2.7.7.6" evidence="11"/>
<dbReference type="PROSITE" id="PS00900">
    <property type="entry name" value="RNA_POL_PHAGE_1"/>
    <property type="match status" value="1"/>
</dbReference>
<evidence type="ECO:0000256" key="1">
    <source>
        <dbReference type="ARBA" id="ARBA00004026"/>
    </source>
</evidence>
<dbReference type="InterPro" id="IPR037159">
    <property type="entry name" value="RNA_POL_N_sf"/>
</dbReference>
<dbReference type="PANTHER" id="PTHR10102">
    <property type="entry name" value="DNA-DIRECTED RNA POLYMERASE, MITOCHONDRIAL"/>
    <property type="match status" value="1"/>
</dbReference>
<dbReference type="FunFam" id="1.10.287.280:FF:000001">
    <property type="entry name" value="DNA-directed RNA polymerase"/>
    <property type="match status" value="1"/>
</dbReference>
<organism evidence="14 15">
    <name type="scientific">Elaphomyces granulatus</name>
    <dbReference type="NCBI Taxonomy" id="519963"/>
    <lineage>
        <taxon>Eukaryota</taxon>
        <taxon>Fungi</taxon>
        <taxon>Dikarya</taxon>
        <taxon>Ascomycota</taxon>
        <taxon>Pezizomycotina</taxon>
        <taxon>Eurotiomycetes</taxon>
        <taxon>Eurotiomycetidae</taxon>
        <taxon>Eurotiales</taxon>
        <taxon>Elaphomycetaceae</taxon>
        <taxon>Elaphomyces</taxon>
    </lineage>
</organism>
<comment type="function">
    <text evidence="1 11">DNA-dependent RNA polymerase catalyzes the transcription of DNA into RNA using the four ribonucleoside triphosphates as substrates.</text>
</comment>
<dbReference type="InterPro" id="IPR002092">
    <property type="entry name" value="DNA-dir_Rpol_phage-type"/>
</dbReference>